<dbReference type="NCBIfam" id="TIGR04131">
    <property type="entry name" value="Bac_Flav_CTERM"/>
    <property type="match status" value="1"/>
</dbReference>
<feature type="chain" id="PRO_5026728754" evidence="1">
    <location>
        <begin position="24"/>
        <end position="883"/>
    </location>
</feature>
<keyword evidence="1" id="KW-0732">Signal</keyword>
<dbReference type="Gene3D" id="2.60.40.740">
    <property type="match status" value="1"/>
</dbReference>
<reference evidence="2 3" key="1">
    <citation type="submission" date="2019-12" db="EMBL/GenBank/DDBJ databases">
        <title>The draft genomic sequence of strain Chitinophaga oryziterrae JCM 16595.</title>
        <authorList>
            <person name="Zhang X."/>
        </authorList>
    </citation>
    <scope>NUCLEOTIDE SEQUENCE [LARGE SCALE GENOMIC DNA]</scope>
    <source>
        <strain evidence="2 3">JCM 16595</strain>
    </source>
</reference>
<dbReference type="OrthoDB" id="603322at2"/>
<dbReference type="Pfam" id="PF13573">
    <property type="entry name" value="SprB"/>
    <property type="match status" value="2"/>
</dbReference>
<dbReference type="Pfam" id="PF13585">
    <property type="entry name" value="CHU_C"/>
    <property type="match status" value="1"/>
</dbReference>
<evidence type="ECO:0000313" key="3">
    <source>
        <dbReference type="Proteomes" id="UP000468388"/>
    </source>
</evidence>
<evidence type="ECO:0000313" key="2">
    <source>
        <dbReference type="EMBL" id="MVT42124.1"/>
    </source>
</evidence>
<gene>
    <name evidence="2" type="ORF">GO495_16145</name>
</gene>
<dbReference type="AlphaFoldDB" id="A0A6N8JAY8"/>
<dbReference type="InterPro" id="IPR025667">
    <property type="entry name" value="SprB_repeat"/>
</dbReference>
<accession>A0A6N8JAY8</accession>
<proteinExistence type="predicted"/>
<dbReference type="SUPFAM" id="SSF101898">
    <property type="entry name" value="NHL repeat"/>
    <property type="match status" value="1"/>
</dbReference>
<feature type="signal peptide" evidence="1">
    <location>
        <begin position="1"/>
        <end position="23"/>
    </location>
</feature>
<organism evidence="2 3">
    <name type="scientific">Chitinophaga oryziterrae</name>
    <dbReference type="NCBI Taxonomy" id="1031224"/>
    <lineage>
        <taxon>Bacteria</taxon>
        <taxon>Pseudomonadati</taxon>
        <taxon>Bacteroidota</taxon>
        <taxon>Chitinophagia</taxon>
        <taxon>Chitinophagales</taxon>
        <taxon>Chitinophagaceae</taxon>
        <taxon>Chitinophaga</taxon>
    </lineage>
</organism>
<name>A0A6N8JAY8_9BACT</name>
<sequence length="883" mass="94535">MNRFLLSIFIYLTFFITKTYAQASFTAPDTVCVNSPVTIQNTSVGASTYFWNFCSGSLYGTPDLTNLGNVGNAQNMSTFMATAKDGNNYYAFVTNLGSASLLRLDFGTNLLNTPTVTDLGNFNGAIPNNTEGLQVVKDLDGWHVIIVGGASVAAACIMKLDFGATLSNNTPVATNWGNIGGMNYPVDLYLFQDGGNWYGLTVNFYNNTVTRFAFGANFRNPPVGTNFGGVGGVNMPTGIFAIQENGEWHVFVANEVDNSLSRLDFGNSLTNTPTGVKLTNPLLSGPRDLCIIHDCGGIFALVVNHFSNELVRLDFNSDITSIPTAVSLGNGGNLSFPHSISTIFREGDNLYAFITNIDNNTITRLVFKSCTSSSIGSSSLAVAPPVSYSQAGTYTVHLLTNESLPDQTTYCKNIVVMPTLAVDLGNDKAICAGTTLLLDAGSPGNRYLWNTGATTQTIPVTTTGTYSVTVTNGGCTATDMIKVTVSDPMDLHTPVVTNIDCGVPYGKIEVHPTGGTRPYTYYVNGTNRNSDSVYSQLTVGNYTVRVVDASGCEVSVPLTITENTPGIIRATGTGISPECYGVTDGTINIQVQKGTAPFEYAIAGQPYQPGASFTGLGSGTYKVYIRNAVCIDSVMVTLTTPPAFTADVITEDEICERGNGKVTVNVSGGTTPYNIYWDNVLQNSNVITGLSKGNYALSVTDANSCNTGSSVDINNINLPPVHINNHDTTVNIGDIVALHAVNAVDYQWTPAEGLSCTDCPSPFAQPLTPVTYIVHTVTGLNCVPADTVTIHLTYNLSLYAPNAFSPNGDGVNDVFRVKGKGVAYYSMKIYNRWGELVYQTRDMSKGWDGALQEVGEYVYMIEYAFYGKETTKLMQKGTVTLVK</sequence>
<keyword evidence="3" id="KW-1185">Reference proteome</keyword>
<dbReference type="EMBL" id="WRXO01000004">
    <property type="protein sequence ID" value="MVT42124.1"/>
    <property type="molecule type" value="Genomic_DNA"/>
</dbReference>
<dbReference type="Proteomes" id="UP000468388">
    <property type="component" value="Unassembled WGS sequence"/>
</dbReference>
<dbReference type="RefSeq" id="WP_157300755.1">
    <property type="nucleotide sequence ID" value="NZ_BAAAZB010000005.1"/>
</dbReference>
<evidence type="ECO:0000256" key="1">
    <source>
        <dbReference type="SAM" id="SignalP"/>
    </source>
</evidence>
<protein>
    <submittedName>
        <fullName evidence="2">T9SS type B sorting domain-containing protein</fullName>
    </submittedName>
</protein>
<dbReference type="InterPro" id="IPR026341">
    <property type="entry name" value="T9SS_type_B"/>
</dbReference>
<comment type="caution">
    <text evidence="2">The sequence shown here is derived from an EMBL/GenBank/DDBJ whole genome shotgun (WGS) entry which is preliminary data.</text>
</comment>